<dbReference type="Gene3D" id="1.20.120.1020">
    <property type="entry name" value="Prion-inhibition and propagation, HeLo domain"/>
    <property type="match status" value="1"/>
</dbReference>
<proteinExistence type="predicted"/>
<feature type="region of interest" description="Disordered" evidence="1">
    <location>
        <begin position="299"/>
        <end position="345"/>
    </location>
</feature>
<feature type="domain" description="Prion-inhibition and propagation HeLo" evidence="2">
    <location>
        <begin position="7"/>
        <end position="212"/>
    </location>
</feature>
<evidence type="ECO:0000313" key="5">
    <source>
        <dbReference type="EMBL" id="KAE9981777.1"/>
    </source>
</evidence>
<dbReference type="AlphaFoldDB" id="A0A8H3Z5W7"/>
<name>A0A8H3Z5W7_VENIN</name>
<keyword evidence="7" id="KW-1185">Reference proteome</keyword>
<evidence type="ECO:0000313" key="3">
    <source>
        <dbReference type="EMBL" id="KAE9972052.1"/>
    </source>
</evidence>
<evidence type="ECO:0000256" key="1">
    <source>
        <dbReference type="SAM" id="MobiDB-lite"/>
    </source>
</evidence>
<reference evidence="5 7" key="1">
    <citation type="submission" date="2019-07" db="EMBL/GenBank/DDBJ databases">
        <title>Venturia inaequalis Genome Resource.</title>
        <authorList>
            <person name="Lichtner F.J."/>
        </authorList>
    </citation>
    <scope>NUCLEOTIDE SEQUENCE [LARGE SCALE GENOMIC DNA]</scope>
    <source>
        <strain evidence="4 6">120213</strain>
        <strain evidence="3">Bline_iso_100314</strain>
        <strain evidence="5 7">DMI_063113</strain>
    </source>
</reference>
<feature type="region of interest" description="Disordered" evidence="1">
    <location>
        <begin position="245"/>
        <end position="283"/>
    </location>
</feature>
<dbReference type="Pfam" id="PF14479">
    <property type="entry name" value="HeLo"/>
    <property type="match status" value="1"/>
</dbReference>
<dbReference type="InterPro" id="IPR029498">
    <property type="entry name" value="HeLo_dom"/>
</dbReference>
<evidence type="ECO:0000259" key="2">
    <source>
        <dbReference type="Pfam" id="PF14479"/>
    </source>
</evidence>
<dbReference type="Proteomes" id="UP000490939">
    <property type="component" value="Unassembled WGS sequence"/>
</dbReference>
<comment type="caution">
    <text evidence="5">The sequence shown here is derived from an EMBL/GenBank/DDBJ whole genome shotgun (WGS) entry which is preliminary data.</text>
</comment>
<dbReference type="InterPro" id="IPR038305">
    <property type="entry name" value="HeLo_sf"/>
</dbReference>
<evidence type="ECO:0000313" key="7">
    <source>
        <dbReference type="Proteomes" id="UP000490939"/>
    </source>
</evidence>
<dbReference type="EMBL" id="WNWQ01000275">
    <property type="protein sequence ID" value="KAE9972052.1"/>
    <property type="molecule type" value="Genomic_DNA"/>
</dbReference>
<gene>
    <name evidence="3" type="ORF">BLS_004192</name>
    <name evidence="5" type="ORF">EG327_006093</name>
    <name evidence="4" type="ORF">EG328_001867</name>
</gene>
<accession>A0A8H3Z5W7</accession>
<evidence type="ECO:0000313" key="4">
    <source>
        <dbReference type="EMBL" id="KAE9977652.1"/>
    </source>
</evidence>
<evidence type="ECO:0000313" key="6">
    <source>
        <dbReference type="Proteomes" id="UP000447873"/>
    </source>
</evidence>
<sequence>MKDHPEALSLAQLFSTCVECFGLIHPGKEWDQVQRGQIAKLGIQQGRLIAWGDMVGITDLGSSRDARLDDKDIRATIEQALQDIIDRPADTDREAQFDHFGLKQPTKYHSSYQPALDTARLEAFRAKLEILQEQRWELRRGMSVTINHWAIKDTDKFETFLRLIKEKVDFLIGLMGVEAKVDRALVLDIKSLGWHPIFDKGRAAADISKLRLIKWACEPNYPSYAAATDHALAYLDKQWKESAEEAREARRGSEIPGAAAKMAAEERRASASQKIEASLPAHKSKRPSLFGLLRPKSWRKGSKSNLSPLSPEEQDNGRSMSYAPPADLLTPPLSPEPERSKSMSLVPTKELEATTKDFAIETKVPAAVPVEPEKPATDGELLSRVETALSLSDQKNLEPIASMISRHDQWRSPY</sequence>
<dbReference type="EMBL" id="WNWS01000149">
    <property type="protein sequence ID" value="KAE9977652.1"/>
    <property type="molecule type" value="Genomic_DNA"/>
</dbReference>
<dbReference type="Proteomes" id="UP000433883">
    <property type="component" value="Unassembled WGS sequence"/>
</dbReference>
<organism evidence="5 7">
    <name type="scientific">Venturia inaequalis</name>
    <name type="common">Apple scab fungus</name>
    <dbReference type="NCBI Taxonomy" id="5025"/>
    <lineage>
        <taxon>Eukaryota</taxon>
        <taxon>Fungi</taxon>
        <taxon>Dikarya</taxon>
        <taxon>Ascomycota</taxon>
        <taxon>Pezizomycotina</taxon>
        <taxon>Dothideomycetes</taxon>
        <taxon>Pleosporomycetidae</taxon>
        <taxon>Venturiales</taxon>
        <taxon>Venturiaceae</taxon>
        <taxon>Venturia</taxon>
    </lineage>
</organism>
<dbReference type="EMBL" id="WNWR01000355">
    <property type="protein sequence ID" value="KAE9981777.1"/>
    <property type="molecule type" value="Genomic_DNA"/>
</dbReference>
<dbReference type="Proteomes" id="UP000447873">
    <property type="component" value="Unassembled WGS sequence"/>
</dbReference>
<protein>
    <recommendedName>
        <fullName evidence="2">Prion-inhibition and propagation HeLo domain-containing protein</fullName>
    </recommendedName>
</protein>